<keyword evidence="2" id="KW-0732">Signal</keyword>
<reference evidence="3" key="1">
    <citation type="submission" date="2022-06" db="EMBL/GenBank/DDBJ databases">
        <title>Complete genome sequences of two strains of the flax pathogen Septoria linicola.</title>
        <authorList>
            <person name="Lapalu N."/>
            <person name="Simon A."/>
            <person name="Demenou B."/>
            <person name="Paumier D."/>
            <person name="Guillot M.-P."/>
            <person name="Gout L."/>
            <person name="Valade R."/>
        </authorList>
    </citation>
    <scope>NUCLEOTIDE SEQUENCE</scope>
    <source>
        <strain evidence="3">SE15195</strain>
    </source>
</reference>
<evidence type="ECO:0000256" key="1">
    <source>
        <dbReference type="SAM" id="MobiDB-lite"/>
    </source>
</evidence>
<feature type="compositionally biased region" description="Polar residues" evidence="1">
    <location>
        <begin position="333"/>
        <end position="352"/>
    </location>
</feature>
<feature type="compositionally biased region" description="Low complexity" evidence="1">
    <location>
        <begin position="498"/>
        <end position="508"/>
    </location>
</feature>
<dbReference type="OrthoDB" id="3923593at2759"/>
<feature type="region of interest" description="Disordered" evidence="1">
    <location>
        <begin position="22"/>
        <end position="144"/>
    </location>
</feature>
<keyword evidence="4" id="KW-1185">Reference proteome</keyword>
<evidence type="ECO:0000256" key="2">
    <source>
        <dbReference type="SAM" id="SignalP"/>
    </source>
</evidence>
<sequence>MFTKATFFAALVAGATAVSPAAYGEQPKGYGGERYNTTSTTPYAPEEPKTYPAETYPSTSSTVYSPEEPKTYPAEYPSSKTTPYSPSEPTTYPAEHSSTSKTTPHSPEQPSTYSSSSTTCTESTSTEEHPYKPTGAYPSKFTKTSDDYTTATITGTKYITVTAPHGTYVTTTESVYTTYCPKSDVSKYTSIESKTTPYSPEQPTKSVPAYPQKSESKSVPYSPEQPKTYPGHGPLTTGVYSKKPVPSGYTTSEAVYDKTLTYTLGHGASTTVITTTVKSTSTILLTKTVYASKPTGEATKPTGAATTPAGKGYKTYKGTSTVTNYVTVYPKPTGNTENSPVPTGNTENSPVPNGNKPEYECKPQTVTVTEKETVYVTAPAATSYKSEAPKKPSSAPYYPTKSAGYPVSSGVAKSTGFATYYTKPSAPVYKPTESKSTPYSPQQPSKSAPVYPVKSSSTEHSPEKPTYPASYPAESKPTYPATSYPVESKTTQYEYKPTTTSTKDTVSTAYVTPYPEKSEAPKAPVYGSEKPAGY</sequence>
<dbReference type="Proteomes" id="UP001056384">
    <property type="component" value="Chromosome 11"/>
</dbReference>
<feature type="region of interest" description="Disordered" evidence="1">
    <location>
        <begin position="424"/>
        <end position="534"/>
    </location>
</feature>
<proteinExistence type="predicted"/>
<dbReference type="EMBL" id="CP099428">
    <property type="protein sequence ID" value="USW58612.1"/>
    <property type="molecule type" value="Genomic_DNA"/>
</dbReference>
<feature type="compositionally biased region" description="Low complexity" evidence="1">
    <location>
        <begin position="54"/>
        <end position="66"/>
    </location>
</feature>
<gene>
    <name evidence="3" type="ORF">Slin15195_G119310</name>
</gene>
<feature type="region of interest" description="Disordered" evidence="1">
    <location>
        <begin position="329"/>
        <end position="360"/>
    </location>
</feature>
<organism evidence="3 4">
    <name type="scientific">Septoria linicola</name>
    <dbReference type="NCBI Taxonomy" id="215465"/>
    <lineage>
        <taxon>Eukaryota</taxon>
        <taxon>Fungi</taxon>
        <taxon>Dikarya</taxon>
        <taxon>Ascomycota</taxon>
        <taxon>Pezizomycotina</taxon>
        <taxon>Dothideomycetes</taxon>
        <taxon>Dothideomycetidae</taxon>
        <taxon>Mycosphaerellales</taxon>
        <taxon>Mycosphaerellaceae</taxon>
        <taxon>Septoria</taxon>
    </lineage>
</organism>
<accession>A0A9Q9AZ07</accession>
<feature type="signal peptide" evidence="2">
    <location>
        <begin position="1"/>
        <end position="17"/>
    </location>
</feature>
<protein>
    <submittedName>
        <fullName evidence="3">Uncharacterized protein</fullName>
    </submittedName>
</protein>
<feature type="region of interest" description="Disordered" evidence="1">
    <location>
        <begin position="383"/>
        <end position="405"/>
    </location>
</feature>
<feature type="compositionally biased region" description="Polar residues" evidence="1">
    <location>
        <begin position="193"/>
        <end position="205"/>
    </location>
</feature>
<evidence type="ECO:0000313" key="3">
    <source>
        <dbReference type="EMBL" id="USW58612.1"/>
    </source>
</evidence>
<evidence type="ECO:0000313" key="4">
    <source>
        <dbReference type="Proteomes" id="UP001056384"/>
    </source>
</evidence>
<feature type="region of interest" description="Disordered" evidence="1">
    <location>
        <begin position="193"/>
        <end position="235"/>
    </location>
</feature>
<name>A0A9Q9AZ07_9PEZI</name>
<feature type="chain" id="PRO_5040181584" evidence="2">
    <location>
        <begin position="18"/>
        <end position="534"/>
    </location>
</feature>
<feature type="compositionally biased region" description="Low complexity" evidence="1">
    <location>
        <begin position="75"/>
        <end position="124"/>
    </location>
</feature>
<feature type="compositionally biased region" description="Polar residues" evidence="1">
    <location>
        <begin position="434"/>
        <end position="446"/>
    </location>
</feature>
<dbReference type="AlphaFoldDB" id="A0A9Q9AZ07"/>